<dbReference type="Proteomes" id="UP001153076">
    <property type="component" value="Unassembled WGS sequence"/>
</dbReference>
<organism evidence="1 2">
    <name type="scientific">Carnegiea gigantea</name>
    <dbReference type="NCBI Taxonomy" id="171969"/>
    <lineage>
        <taxon>Eukaryota</taxon>
        <taxon>Viridiplantae</taxon>
        <taxon>Streptophyta</taxon>
        <taxon>Embryophyta</taxon>
        <taxon>Tracheophyta</taxon>
        <taxon>Spermatophyta</taxon>
        <taxon>Magnoliopsida</taxon>
        <taxon>eudicotyledons</taxon>
        <taxon>Gunneridae</taxon>
        <taxon>Pentapetalae</taxon>
        <taxon>Caryophyllales</taxon>
        <taxon>Cactineae</taxon>
        <taxon>Cactaceae</taxon>
        <taxon>Cactoideae</taxon>
        <taxon>Echinocereeae</taxon>
        <taxon>Carnegiea</taxon>
    </lineage>
</organism>
<sequence length="165" mass="18882">MLQGGRKDCVQVKENMGVVKVMRLVEEAMGEGIRGRLVWYSLKCNRMELLPLGRDGDVRKLMKVNDEHTYLYVAGSEGLCVGRLYGNEAYKGHEWTYTNVWFEKVDKRKIELQKWKNGVGERIEMKLRKTLANIGSVVDVKLFNTTLGEYGVLLINNRSLVVNLA</sequence>
<gene>
    <name evidence="1" type="ORF">Cgig2_003417</name>
</gene>
<evidence type="ECO:0000313" key="2">
    <source>
        <dbReference type="Proteomes" id="UP001153076"/>
    </source>
</evidence>
<proteinExistence type="predicted"/>
<dbReference type="AlphaFoldDB" id="A0A9Q1K975"/>
<evidence type="ECO:0000313" key="1">
    <source>
        <dbReference type="EMBL" id="KAJ8439204.1"/>
    </source>
</evidence>
<keyword evidence="2" id="KW-1185">Reference proteome</keyword>
<dbReference type="EMBL" id="JAKOGI010000227">
    <property type="protein sequence ID" value="KAJ8439204.1"/>
    <property type="molecule type" value="Genomic_DNA"/>
</dbReference>
<name>A0A9Q1K975_9CARY</name>
<comment type="caution">
    <text evidence="1">The sequence shown here is derived from an EMBL/GenBank/DDBJ whole genome shotgun (WGS) entry which is preliminary data.</text>
</comment>
<protein>
    <submittedName>
        <fullName evidence="1">Uncharacterized protein</fullName>
    </submittedName>
</protein>
<accession>A0A9Q1K975</accession>
<reference evidence="1" key="1">
    <citation type="submission" date="2022-04" db="EMBL/GenBank/DDBJ databases">
        <title>Carnegiea gigantea Genome sequencing and assembly v2.</title>
        <authorList>
            <person name="Copetti D."/>
            <person name="Sanderson M.J."/>
            <person name="Burquez A."/>
            <person name="Wojciechowski M.F."/>
        </authorList>
    </citation>
    <scope>NUCLEOTIDE SEQUENCE</scope>
    <source>
        <strain evidence="1">SGP5-SGP5p</strain>
        <tissue evidence="1">Aerial part</tissue>
    </source>
</reference>